<reference evidence="1" key="1">
    <citation type="submission" date="2020-01" db="EMBL/GenBank/DDBJ databases">
        <title>Genome sequence of Kobresia littledalei, the first chromosome-level genome in the family Cyperaceae.</title>
        <authorList>
            <person name="Qu G."/>
        </authorList>
    </citation>
    <scope>NUCLEOTIDE SEQUENCE</scope>
    <source>
        <strain evidence="1">C.B.Clarke</strain>
        <tissue evidence="1">Leaf</tissue>
    </source>
</reference>
<dbReference type="EMBL" id="SWLB01000013">
    <property type="protein sequence ID" value="KAF3330772.1"/>
    <property type="molecule type" value="Genomic_DNA"/>
</dbReference>
<sequence length="77" mass="8593">MPCSSPSLIVFSGELSSKKTFYQSNLNLNLDKRNGMHKIVEGEDPLWDGVSRLYRETIRLVSPESLATRDFSANASS</sequence>
<comment type="caution">
    <text evidence="1">The sequence shown here is derived from an EMBL/GenBank/DDBJ whole genome shotgun (WGS) entry which is preliminary data.</text>
</comment>
<accession>A0A833R1X9</accession>
<name>A0A833R1X9_9POAL</name>
<organism evidence="1 2">
    <name type="scientific">Carex littledalei</name>
    <dbReference type="NCBI Taxonomy" id="544730"/>
    <lineage>
        <taxon>Eukaryota</taxon>
        <taxon>Viridiplantae</taxon>
        <taxon>Streptophyta</taxon>
        <taxon>Embryophyta</taxon>
        <taxon>Tracheophyta</taxon>
        <taxon>Spermatophyta</taxon>
        <taxon>Magnoliopsida</taxon>
        <taxon>Liliopsida</taxon>
        <taxon>Poales</taxon>
        <taxon>Cyperaceae</taxon>
        <taxon>Cyperoideae</taxon>
        <taxon>Cariceae</taxon>
        <taxon>Carex</taxon>
        <taxon>Carex subgen. Euthyceras</taxon>
    </lineage>
</organism>
<dbReference type="Proteomes" id="UP000623129">
    <property type="component" value="Unassembled WGS sequence"/>
</dbReference>
<dbReference type="AlphaFoldDB" id="A0A833R1X9"/>
<evidence type="ECO:0000313" key="2">
    <source>
        <dbReference type="Proteomes" id="UP000623129"/>
    </source>
</evidence>
<proteinExistence type="predicted"/>
<gene>
    <name evidence="1" type="ORF">FCM35_KLT04126</name>
</gene>
<keyword evidence="2" id="KW-1185">Reference proteome</keyword>
<evidence type="ECO:0000313" key="1">
    <source>
        <dbReference type="EMBL" id="KAF3330772.1"/>
    </source>
</evidence>
<protein>
    <submittedName>
        <fullName evidence="1">Uncharacterized protein</fullName>
    </submittedName>
</protein>